<keyword evidence="5" id="KW-1185">Reference proteome</keyword>
<accession>A0A858Q9J5</accession>
<proteinExistence type="inferred from homology"/>
<protein>
    <submittedName>
        <fullName evidence="4">Beta-propeller fold lactonase family protein</fullName>
    </submittedName>
</protein>
<keyword evidence="3" id="KW-0732">Signal</keyword>
<dbReference type="Pfam" id="PF10282">
    <property type="entry name" value="Lactonase"/>
    <property type="match status" value="2"/>
</dbReference>
<feature type="signal peptide" evidence="3">
    <location>
        <begin position="1"/>
        <end position="24"/>
    </location>
</feature>
<evidence type="ECO:0000313" key="5">
    <source>
        <dbReference type="Proteomes" id="UP000503004"/>
    </source>
</evidence>
<evidence type="ECO:0000256" key="3">
    <source>
        <dbReference type="SAM" id="SignalP"/>
    </source>
</evidence>
<dbReference type="Gene3D" id="2.130.10.10">
    <property type="entry name" value="YVTN repeat-like/Quinoprotein amine dehydrogenase"/>
    <property type="match status" value="3"/>
</dbReference>
<dbReference type="InterPro" id="IPR015943">
    <property type="entry name" value="WD40/YVTN_repeat-like_dom_sf"/>
</dbReference>
<name>A0A858Q9J5_9GAMM</name>
<feature type="chain" id="PRO_5032712265" evidence="3">
    <location>
        <begin position="25"/>
        <end position="373"/>
    </location>
</feature>
<dbReference type="SUPFAM" id="SSF75011">
    <property type="entry name" value="3-carboxy-cis,cis-mucoante lactonizing enzyme"/>
    <property type="match status" value="1"/>
</dbReference>
<dbReference type="PANTHER" id="PTHR30344">
    <property type="entry name" value="6-PHOSPHOGLUCONOLACTONASE-RELATED"/>
    <property type="match status" value="1"/>
</dbReference>
<dbReference type="AlphaFoldDB" id="A0A858Q9J5"/>
<organism evidence="4 5">
    <name type="scientific">Methylococcus geothermalis</name>
    <dbReference type="NCBI Taxonomy" id="2681310"/>
    <lineage>
        <taxon>Bacteria</taxon>
        <taxon>Pseudomonadati</taxon>
        <taxon>Pseudomonadota</taxon>
        <taxon>Gammaproteobacteria</taxon>
        <taxon>Methylococcales</taxon>
        <taxon>Methylococcaceae</taxon>
        <taxon>Methylococcus</taxon>
    </lineage>
</organism>
<keyword evidence="2" id="KW-0119">Carbohydrate metabolism</keyword>
<dbReference type="PANTHER" id="PTHR30344:SF1">
    <property type="entry name" value="6-PHOSPHOGLUCONOLACTONASE"/>
    <property type="match status" value="1"/>
</dbReference>
<dbReference type="Proteomes" id="UP000503004">
    <property type="component" value="Chromosome"/>
</dbReference>
<evidence type="ECO:0000256" key="2">
    <source>
        <dbReference type="ARBA" id="ARBA00022526"/>
    </source>
</evidence>
<dbReference type="InterPro" id="IPR050282">
    <property type="entry name" value="Cycloisomerase_2"/>
</dbReference>
<keyword evidence="2" id="KW-0313">Glucose metabolism</keyword>
<dbReference type="RefSeq" id="WP_169603855.1">
    <property type="nucleotide sequence ID" value="NZ_CP046565.1"/>
</dbReference>
<dbReference type="GO" id="GO:0017057">
    <property type="term" value="F:6-phosphogluconolactonase activity"/>
    <property type="evidence" value="ECO:0007669"/>
    <property type="project" value="TreeGrafter"/>
</dbReference>
<dbReference type="EMBL" id="CP046565">
    <property type="protein sequence ID" value="QJD30578.1"/>
    <property type="molecule type" value="Genomic_DNA"/>
</dbReference>
<sequence>MKTLFKLTFTAFAFASLIPGIGLADPDKRSKFAGNPPVETVYTLSNNADGNEVLAFHHYGNGQMEPAGRFATGGTGTGSGLGNQGALALSENARYLFAVNAGSNDLSVFRIDRDGLQLIDRAGEEGTTPVSVAVGPNRVYVVNSGDDSIFGFRFDHRTGKLHPLPESHQKLSGDGTAPAQISFDRGGDALVVTEKATNKITTFSLNEDGSPEAKHSIDSAGSTPFGFAFGKRDQFFVSEAQGGAPDGATVSSYQLLEDGTAQLIDGAVAAGQTAACWLATTPTGRIAFTADTPANAISAFSIDAAGRLSLLHTRAAEENRPTDLAVSTDGRMLFTLSGGDHSIGVYRILKGGALQKLQSLGALPPGITGLVVR</sequence>
<evidence type="ECO:0000313" key="4">
    <source>
        <dbReference type="EMBL" id="QJD30578.1"/>
    </source>
</evidence>
<dbReference type="InterPro" id="IPR019405">
    <property type="entry name" value="Lactonase_7-beta_prop"/>
</dbReference>
<gene>
    <name evidence="4" type="ORF">GNH96_11720</name>
</gene>
<dbReference type="GO" id="GO:0006006">
    <property type="term" value="P:glucose metabolic process"/>
    <property type="evidence" value="ECO:0007669"/>
    <property type="project" value="UniProtKB-KW"/>
</dbReference>
<evidence type="ECO:0000256" key="1">
    <source>
        <dbReference type="ARBA" id="ARBA00005564"/>
    </source>
</evidence>
<reference evidence="5" key="1">
    <citation type="submission" date="2019-12" db="EMBL/GenBank/DDBJ databases">
        <authorList>
            <person name="Awala S.I."/>
            <person name="Rhee S.K."/>
        </authorList>
    </citation>
    <scope>NUCLEOTIDE SEQUENCE [LARGE SCALE GENOMIC DNA]</scope>
    <source>
        <strain evidence="5">IM1</strain>
    </source>
</reference>
<comment type="similarity">
    <text evidence="1">Belongs to the cycloisomerase 2 family.</text>
</comment>
<dbReference type="KEGG" id="metu:GNH96_11720"/>